<proteinExistence type="predicted"/>
<dbReference type="AlphaFoldDB" id="A0A068TCP9"/>
<dbReference type="eggNOG" id="COG4737">
    <property type="taxonomic scope" value="Bacteria"/>
</dbReference>
<dbReference type="Pfam" id="PF06296">
    <property type="entry name" value="RelE"/>
    <property type="match status" value="1"/>
</dbReference>
<dbReference type="EMBL" id="HG938355">
    <property type="protein sequence ID" value="CDN55145.1"/>
    <property type="molecule type" value="Genomic_DNA"/>
</dbReference>
<dbReference type="KEGG" id="ngl:RG1141_CH28080"/>
<organism evidence="1 2">
    <name type="scientific">Neorhizobium galegae bv. officinalis bv. officinalis str. HAMBI 1141</name>
    <dbReference type="NCBI Taxonomy" id="1028801"/>
    <lineage>
        <taxon>Bacteria</taxon>
        <taxon>Pseudomonadati</taxon>
        <taxon>Pseudomonadota</taxon>
        <taxon>Alphaproteobacteria</taxon>
        <taxon>Hyphomicrobiales</taxon>
        <taxon>Rhizobiaceae</taxon>
        <taxon>Rhizobium/Agrobacterium group</taxon>
        <taxon>Neorhizobium</taxon>
    </lineage>
</organism>
<dbReference type="HOGENOM" id="CLU_132631_2_0_5"/>
<name>A0A068TCP9_NEOGA</name>
<dbReference type="Proteomes" id="UP000028186">
    <property type="component" value="Chromosome I"/>
</dbReference>
<accession>A0A068TCP9</accession>
<dbReference type="InterPro" id="IPR009387">
    <property type="entry name" value="HigB-2"/>
</dbReference>
<evidence type="ECO:0000313" key="2">
    <source>
        <dbReference type="Proteomes" id="UP000028186"/>
    </source>
</evidence>
<reference evidence="2" key="1">
    <citation type="journal article" date="2014" name="BMC Genomics">
        <title>Genome sequencing of two Neorhizobium galegae strains reveals a noeT gene responsible for the unusual acetylation of the nodulation factors.</title>
        <authorList>
            <person name="Osterman J."/>
            <person name="Marsh J."/>
            <person name="Laine P.K."/>
            <person name="Zeng Z."/>
            <person name="Alatalo E."/>
            <person name="Sullivan J.T."/>
            <person name="Young J.P."/>
            <person name="Thomas-Oates J."/>
            <person name="Paulin L."/>
            <person name="Lindstrom K."/>
        </authorList>
    </citation>
    <scope>NUCLEOTIDE SEQUENCE [LARGE SCALE GENOMIC DNA]</scope>
    <source>
        <strain evidence="2">HAMBI 1141</strain>
    </source>
</reference>
<sequence>MLGRVFKTAWFAKAAKKARISDRELCKAIAQVASGQADDLGGGVFKKRLNDNRHRSIILAKAAEFWVYAYLFAKQDQANIDDDELAAFRKLAELYRKKTPGGFDAELKSGALVEICNGN</sequence>
<gene>
    <name evidence="1" type="ORF">RG1141_CH28080</name>
</gene>
<protein>
    <submittedName>
        <fullName evidence="1">PF06296 family protein</fullName>
    </submittedName>
</protein>
<dbReference type="RefSeq" id="WP_038544690.1">
    <property type="nucleotide sequence ID" value="NZ_HG938355.1"/>
</dbReference>
<evidence type="ECO:0000313" key="1">
    <source>
        <dbReference type="EMBL" id="CDN55145.1"/>
    </source>
</evidence>
<dbReference type="PIRSF" id="PIRSF018634">
    <property type="entry name" value="UCP018634"/>
    <property type="match status" value="1"/>
</dbReference>
<dbReference type="PATRIC" id="fig|1028801.3.peg.2861"/>